<protein>
    <recommendedName>
        <fullName evidence="1">N-acetyltransferase domain-containing protein</fullName>
    </recommendedName>
</protein>
<dbReference type="STRING" id="989403.SAMN05421798_102475"/>
<dbReference type="InterPro" id="IPR016181">
    <property type="entry name" value="Acyl_CoA_acyltransferase"/>
</dbReference>
<proteinExistence type="predicted"/>
<dbReference type="Proteomes" id="UP000076577">
    <property type="component" value="Unassembled WGS sequence"/>
</dbReference>
<dbReference type="GO" id="GO:1990189">
    <property type="term" value="F:protein N-terminal-serine acetyltransferase activity"/>
    <property type="evidence" value="ECO:0007669"/>
    <property type="project" value="TreeGrafter"/>
</dbReference>
<dbReference type="AlphaFoldDB" id="A0A165Z9V2"/>
<dbReference type="InterPro" id="IPR000182">
    <property type="entry name" value="GNAT_dom"/>
</dbReference>
<dbReference type="Pfam" id="PF13302">
    <property type="entry name" value="Acetyltransf_3"/>
    <property type="match status" value="1"/>
</dbReference>
<dbReference type="InterPro" id="IPR051908">
    <property type="entry name" value="Ribosomal_N-acetyltransferase"/>
</dbReference>
<dbReference type="PANTHER" id="PTHR43441:SF2">
    <property type="entry name" value="FAMILY ACETYLTRANSFERASE, PUTATIVE (AFU_ORTHOLOGUE AFUA_7G00850)-RELATED"/>
    <property type="match status" value="1"/>
</dbReference>
<dbReference type="OrthoDB" id="5295305at2"/>
<dbReference type="GO" id="GO:0005737">
    <property type="term" value="C:cytoplasm"/>
    <property type="evidence" value="ECO:0007669"/>
    <property type="project" value="TreeGrafter"/>
</dbReference>
<accession>A0A165Z9V2</accession>
<evidence type="ECO:0000259" key="1">
    <source>
        <dbReference type="PROSITE" id="PS51186"/>
    </source>
</evidence>
<evidence type="ECO:0000313" key="3">
    <source>
        <dbReference type="Proteomes" id="UP000076577"/>
    </source>
</evidence>
<dbReference type="EMBL" id="LMCB01000013">
    <property type="protein sequence ID" value="KZL19635.1"/>
    <property type="molecule type" value="Genomic_DNA"/>
</dbReference>
<organism evidence="2 3">
    <name type="scientific">Pseudovibrio axinellae</name>
    <dbReference type="NCBI Taxonomy" id="989403"/>
    <lineage>
        <taxon>Bacteria</taxon>
        <taxon>Pseudomonadati</taxon>
        <taxon>Pseudomonadota</taxon>
        <taxon>Alphaproteobacteria</taxon>
        <taxon>Hyphomicrobiales</taxon>
        <taxon>Stappiaceae</taxon>
        <taxon>Pseudovibrio</taxon>
    </lineage>
</organism>
<dbReference type="PATRIC" id="fig|989403.3.peg.2048"/>
<dbReference type="Gene3D" id="3.40.630.30">
    <property type="match status" value="1"/>
</dbReference>
<name>A0A165Z9V2_9HYPH</name>
<dbReference type="FunFam" id="3.40.630.30:FF:000047">
    <property type="entry name" value="Acetyltransferase, GNAT family"/>
    <property type="match status" value="1"/>
</dbReference>
<dbReference type="RefSeq" id="WP_068005203.1">
    <property type="nucleotide sequence ID" value="NZ_FOFM01000002.1"/>
</dbReference>
<comment type="caution">
    <text evidence="2">The sequence shown here is derived from an EMBL/GenBank/DDBJ whole genome shotgun (WGS) entry which is preliminary data.</text>
</comment>
<dbReference type="PROSITE" id="PS51186">
    <property type="entry name" value="GNAT"/>
    <property type="match status" value="1"/>
</dbReference>
<sequence>MATQNNRNTIGQIVGADLSSWTPALLPLDETMEGNFCRLERLLPAAHAVELYEAFSTDQDGRGWTYLPYGPFDNYPDFLDHVTDLASGSDPLAFAIIDVESGSAVGIATYLRVAPDAGSIEVGHIHFSPLLQRKPGGTEAMFLMMKNVFEKWGYRRYEWKCNSLNTASREAAVRLGFSYEGTFRQAGVVKGKNRDTSWFSVIDSEWPVLKAAFEGWLAQDNFDAEGKRMTSLPELIAKEETTYQIKALALRAG</sequence>
<feature type="domain" description="N-acetyltransferase" evidence="1">
    <location>
        <begin position="40"/>
        <end position="195"/>
    </location>
</feature>
<keyword evidence="3" id="KW-1185">Reference proteome</keyword>
<reference evidence="2 3" key="1">
    <citation type="journal article" date="2016" name="Front. Microbiol.">
        <title>Comparative Genomic Analysis Reveals a Diverse Repertoire of Genes Involved in Prokaryote-Eukaryote Interactions within the Pseudovibrio Genus.</title>
        <authorList>
            <person name="Romano S."/>
            <person name="Fernandez-Guerra A."/>
            <person name="Reen F.J."/>
            <person name="Glockner F.O."/>
            <person name="Crowley S.P."/>
            <person name="O'Sullivan O."/>
            <person name="Cotter P.D."/>
            <person name="Adams C."/>
            <person name="Dobson A.D."/>
            <person name="O'Gara F."/>
        </authorList>
    </citation>
    <scope>NUCLEOTIDE SEQUENCE [LARGE SCALE GENOMIC DNA]</scope>
    <source>
        <strain evidence="2 3">Ad2</strain>
    </source>
</reference>
<dbReference type="SUPFAM" id="SSF55729">
    <property type="entry name" value="Acyl-CoA N-acyltransferases (Nat)"/>
    <property type="match status" value="1"/>
</dbReference>
<gene>
    <name evidence="2" type="ORF">PsAD2_01914</name>
</gene>
<dbReference type="PANTHER" id="PTHR43441">
    <property type="entry name" value="RIBOSOMAL-PROTEIN-SERINE ACETYLTRANSFERASE"/>
    <property type="match status" value="1"/>
</dbReference>
<evidence type="ECO:0000313" key="2">
    <source>
        <dbReference type="EMBL" id="KZL19635.1"/>
    </source>
</evidence>
<dbReference type="GO" id="GO:0008999">
    <property type="term" value="F:protein-N-terminal-alanine acetyltransferase activity"/>
    <property type="evidence" value="ECO:0007669"/>
    <property type="project" value="TreeGrafter"/>
</dbReference>